<name>A0AAE9KYV8_9NEIS</name>
<proteinExistence type="predicted"/>
<protein>
    <submittedName>
        <fullName evidence="1">Phage virion morphogenesis protein</fullName>
    </submittedName>
</protein>
<dbReference type="RefSeq" id="WP_084481865.1">
    <property type="nucleotide sequence ID" value="NZ_CP097501.1"/>
</dbReference>
<evidence type="ECO:0000313" key="1">
    <source>
        <dbReference type="EMBL" id="URD68107.1"/>
    </source>
</evidence>
<dbReference type="AlphaFoldDB" id="A0AAE9KYV8"/>
<dbReference type="Pfam" id="PF05069">
    <property type="entry name" value="Phage_tail_S"/>
    <property type="match status" value="1"/>
</dbReference>
<dbReference type="NCBIfam" id="TIGR01635">
    <property type="entry name" value="tail_comp_S"/>
    <property type="match status" value="1"/>
</dbReference>
<accession>A0AAE9KYV8</accession>
<gene>
    <name evidence="1" type="ORF">LNQ82_02790</name>
</gene>
<dbReference type="InterPro" id="IPR006522">
    <property type="entry name" value="Phage_virion_morphogenesis"/>
</dbReference>
<reference evidence="1" key="1">
    <citation type="submission" date="2022-05" db="EMBL/GenBank/DDBJ databases">
        <title>Alysiella filiformis genome sequencing.</title>
        <authorList>
            <person name="Viehboeck T."/>
        </authorList>
    </citation>
    <scope>NUCLEOTIDE SEQUENCE</scope>
    <source>
        <strain evidence="1">DSM 2580</strain>
    </source>
</reference>
<evidence type="ECO:0000313" key="2">
    <source>
        <dbReference type="Proteomes" id="UP001056819"/>
    </source>
</evidence>
<sequence>MSSLLNVSSDLGAAANLLTALHGRLGDSGKMRRTMGAIATLLENSTRKRFETKTAPDGTPWAAWKPSTVRRYAVTVGKTRKQAAHTKLRDPQRLLRDTGHLLNSITSHATENLAQVGTNVFYTEYHQFGTPKMAARPMFGISTTDRTDINDLLQQHLQRAIGGK</sequence>
<dbReference type="EMBL" id="CP097501">
    <property type="protein sequence ID" value="URD68107.1"/>
    <property type="molecule type" value="Genomic_DNA"/>
</dbReference>
<dbReference type="Proteomes" id="UP001056819">
    <property type="component" value="Chromosome"/>
</dbReference>
<organism evidence="1 2">
    <name type="scientific">Conchiformibius steedae DSM 2580</name>
    <dbReference type="NCBI Taxonomy" id="1121352"/>
    <lineage>
        <taxon>Bacteria</taxon>
        <taxon>Pseudomonadati</taxon>
        <taxon>Pseudomonadota</taxon>
        <taxon>Betaproteobacteria</taxon>
        <taxon>Neisseriales</taxon>
        <taxon>Neisseriaceae</taxon>
        <taxon>Conchiformibius</taxon>
    </lineage>
</organism>